<feature type="transmembrane region" description="Helical" evidence="1">
    <location>
        <begin position="65"/>
        <end position="87"/>
    </location>
</feature>
<keyword evidence="3" id="KW-1185">Reference proteome</keyword>
<dbReference type="KEGG" id="chu:CHU_2009"/>
<accession>A0A6N4SST6</accession>
<organism evidence="2 3">
    <name type="scientific">Cytophaga hutchinsonii (strain ATCC 33406 / DSM 1761 / CIP 103989 / NBRC 15051 / NCIMB 9469 / D465)</name>
    <dbReference type="NCBI Taxonomy" id="269798"/>
    <lineage>
        <taxon>Bacteria</taxon>
        <taxon>Pseudomonadati</taxon>
        <taxon>Bacteroidota</taxon>
        <taxon>Cytophagia</taxon>
        <taxon>Cytophagales</taxon>
        <taxon>Cytophagaceae</taxon>
        <taxon>Cytophaga</taxon>
    </lineage>
</organism>
<dbReference type="AlphaFoldDB" id="A0A6N4SST6"/>
<gene>
    <name evidence="2" type="ordered locus">CHU_2009</name>
</gene>
<dbReference type="EMBL" id="CP000383">
    <property type="protein sequence ID" value="ABG59275.1"/>
    <property type="molecule type" value="Genomic_DNA"/>
</dbReference>
<dbReference type="RefSeq" id="WP_011585392.1">
    <property type="nucleotide sequence ID" value="NC_008255.1"/>
</dbReference>
<keyword evidence="1" id="KW-1133">Transmembrane helix</keyword>
<evidence type="ECO:0000313" key="2">
    <source>
        <dbReference type="EMBL" id="ABG59275.1"/>
    </source>
</evidence>
<feature type="transmembrane region" description="Helical" evidence="1">
    <location>
        <begin position="28"/>
        <end position="53"/>
    </location>
</feature>
<proteinExistence type="predicted"/>
<reference evidence="2 3" key="1">
    <citation type="journal article" date="2007" name="Appl. Environ. Microbiol.">
        <title>Genome sequence of the cellulolytic gliding bacterium Cytophaga hutchinsonii.</title>
        <authorList>
            <person name="Xie G."/>
            <person name="Bruce D.C."/>
            <person name="Challacombe J.F."/>
            <person name="Chertkov O."/>
            <person name="Detter J.C."/>
            <person name="Gilna P."/>
            <person name="Han C.S."/>
            <person name="Lucas S."/>
            <person name="Misra M."/>
            <person name="Myers G.L."/>
            <person name="Richardson P."/>
            <person name="Tapia R."/>
            <person name="Thayer N."/>
            <person name="Thompson L.S."/>
            <person name="Brettin T.S."/>
            <person name="Henrissat B."/>
            <person name="Wilson D.B."/>
            <person name="McBride M.J."/>
        </authorList>
    </citation>
    <scope>NUCLEOTIDE SEQUENCE [LARGE SCALE GENOMIC DNA]</scope>
    <source>
        <strain evidence="3">ATCC 33406 / DSM 1761 / CIP 103989 / NBRC 15051 / NCIMB 9469 / D465</strain>
    </source>
</reference>
<name>A0A6N4SST6_CYTH3</name>
<sequence>MIEIILVIYLCIQISKLAVQKEQPKNRWVFMTVLFWFLGETFAIGLFVSISGIQITAENINDPDIMGSLFGMLFAGCCGGFLGYLLVRKKLESIPDQPYD</sequence>
<evidence type="ECO:0000313" key="3">
    <source>
        <dbReference type="Proteomes" id="UP000001822"/>
    </source>
</evidence>
<protein>
    <submittedName>
        <fullName evidence="2">Uncharacterized protein</fullName>
    </submittedName>
</protein>
<keyword evidence="1" id="KW-0472">Membrane</keyword>
<keyword evidence="1" id="KW-0812">Transmembrane</keyword>
<dbReference type="Proteomes" id="UP000001822">
    <property type="component" value="Chromosome"/>
</dbReference>
<evidence type="ECO:0000256" key="1">
    <source>
        <dbReference type="SAM" id="Phobius"/>
    </source>
</evidence>